<dbReference type="OrthoDB" id="388986at2"/>
<sequence>MTTSIKEKIFGSRITPARVAILGMLLALLVTFKFILGFVPGVEIVSFTFIFVALFLPLIDLVLLVSAFNLLMLAIYGFGTWWFGYWPIFFIDILVSFSLKRVSKNIFFFAFLCFLGGINVGFWYFMMDLAFYDSTYATLNLITAIPINLAEAFTSMFMAILFGRALSRVFQANYHKFWQSEKIFEFKPINNKVLGYIISSILVIGSLSGVGLLLAYNSKFLDWRQQKQSNSNLLPNNYKRDERLISTQDYNDIYKKLNQGDNAVVLVVGKRHWTFIARNSENDTLKSELSNNEFYIAYMKHPDKNLGVFLKQAFLRKTDQQISPNNSSGTPGSVTDFDASPFVYVNGNLSPVGVASLKLRSKDIVELSYNDFGGKFNSRSSTSVVGTYYKNKSFQENKEKNEIWIPITASLGVFAIILIVIWTPNIIKKIKGEKNISEKNN</sequence>
<evidence type="ECO:0000313" key="2">
    <source>
        <dbReference type="EMBL" id="TCG11454.1"/>
    </source>
</evidence>
<comment type="caution">
    <text evidence="2">The sequence shown here is derived from an EMBL/GenBank/DDBJ whole genome shotgun (WGS) entry which is preliminary data.</text>
</comment>
<feature type="transmembrane region" description="Helical" evidence="1">
    <location>
        <begin position="138"/>
        <end position="162"/>
    </location>
</feature>
<dbReference type="EMBL" id="PSZP01000007">
    <property type="protein sequence ID" value="TCG11454.1"/>
    <property type="molecule type" value="Genomic_DNA"/>
</dbReference>
<feature type="transmembrane region" description="Helical" evidence="1">
    <location>
        <begin position="193"/>
        <end position="216"/>
    </location>
</feature>
<name>A0A4R0XLT7_9MOLU</name>
<accession>A0A4R0XLT7</accession>
<feature type="transmembrane region" description="Helical" evidence="1">
    <location>
        <begin position="82"/>
        <end position="99"/>
    </location>
</feature>
<protein>
    <submittedName>
        <fullName evidence="2">Uncharacterized protein</fullName>
    </submittedName>
</protein>
<evidence type="ECO:0000256" key="1">
    <source>
        <dbReference type="SAM" id="Phobius"/>
    </source>
</evidence>
<evidence type="ECO:0000313" key="3">
    <source>
        <dbReference type="Proteomes" id="UP000291072"/>
    </source>
</evidence>
<feature type="transmembrane region" description="Helical" evidence="1">
    <location>
        <begin position="49"/>
        <end position="76"/>
    </location>
</feature>
<gene>
    <name evidence="2" type="ORF">C4B25_01560</name>
</gene>
<keyword evidence="3" id="KW-1185">Reference proteome</keyword>
<feature type="transmembrane region" description="Helical" evidence="1">
    <location>
        <begin position="20"/>
        <end position="42"/>
    </location>
</feature>
<organism evidence="2 3">
    <name type="scientific">Mycoplasma todarodis</name>
    <dbReference type="NCBI Taxonomy" id="1937191"/>
    <lineage>
        <taxon>Bacteria</taxon>
        <taxon>Bacillati</taxon>
        <taxon>Mycoplasmatota</taxon>
        <taxon>Mollicutes</taxon>
        <taxon>Mycoplasmataceae</taxon>
        <taxon>Mycoplasma</taxon>
    </lineage>
</organism>
<keyword evidence="1" id="KW-1133">Transmembrane helix</keyword>
<dbReference type="RefSeq" id="WP_131613307.1">
    <property type="nucleotide sequence ID" value="NZ_PSZP01000007.1"/>
</dbReference>
<feature type="transmembrane region" description="Helical" evidence="1">
    <location>
        <begin position="106"/>
        <end position="126"/>
    </location>
</feature>
<reference evidence="2 3" key="1">
    <citation type="submission" date="2018-02" db="EMBL/GenBank/DDBJ databases">
        <title>Mycoplasma marinum and Mycoplasma todarodis sp. nov., moderately halophilic and psychrotolerant mycoplasmas isolated from cephalopods.</title>
        <authorList>
            <person name="Viver T."/>
        </authorList>
    </citation>
    <scope>NUCLEOTIDE SEQUENCE [LARGE SCALE GENOMIC DNA]</scope>
    <source>
        <strain evidence="2 3">5H</strain>
    </source>
</reference>
<feature type="transmembrane region" description="Helical" evidence="1">
    <location>
        <begin position="403"/>
        <end position="422"/>
    </location>
</feature>
<keyword evidence="1" id="KW-0472">Membrane</keyword>
<dbReference type="AlphaFoldDB" id="A0A4R0XLT7"/>
<keyword evidence="1" id="KW-0812">Transmembrane</keyword>
<dbReference type="Proteomes" id="UP000291072">
    <property type="component" value="Unassembled WGS sequence"/>
</dbReference>
<proteinExistence type="predicted"/>